<dbReference type="CDD" id="cd01450">
    <property type="entry name" value="vWFA_subfamily_ECM"/>
    <property type="match status" value="5"/>
</dbReference>
<dbReference type="Proteomes" id="UP001652625">
    <property type="component" value="Chromosome 03"/>
</dbReference>
<dbReference type="PRINTS" id="PR01705">
    <property type="entry name" value="TSP1REPEAT"/>
</dbReference>
<dbReference type="InterPro" id="IPR000884">
    <property type="entry name" value="TSP1_rpt"/>
</dbReference>
<organism evidence="3 4">
    <name type="scientific">Hydra vulgaris</name>
    <name type="common">Hydra</name>
    <name type="synonym">Hydra attenuata</name>
    <dbReference type="NCBI Taxonomy" id="6087"/>
    <lineage>
        <taxon>Eukaryota</taxon>
        <taxon>Metazoa</taxon>
        <taxon>Cnidaria</taxon>
        <taxon>Hydrozoa</taxon>
        <taxon>Hydroidolina</taxon>
        <taxon>Anthoathecata</taxon>
        <taxon>Aplanulata</taxon>
        <taxon>Hydridae</taxon>
        <taxon>Hydra</taxon>
    </lineage>
</organism>
<dbReference type="GeneID" id="101238626"/>
<feature type="domain" description="VWFA" evidence="2">
    <location>
        <begin position="976"/>
        <end position="1152"/>
    </location>
</feature>
<dbReference type="SMART" id="SM00327">
    <property type="entry name" value="VWA"/>
    <property type="match status" value="5"/>
</dbReference>
<feature type="domain" description="VWFA" evidence="2">
    <location>
        <begin position="221"/>
        <end position="397"/>
    </location>
</feature>
<dbReference type="Gene3D" id="1.10.10.60">
    <property type="entry name" value="Homeodomain-like"/>
    <property type="match status" value="1"/>
</dbReference>
<dbReference type="PROSITE" id="PS50092">
    <property type="entry name" value="TSP1"/>
    <property type="match status" value="5"/>
</dbReference>
<dbReference type="InterPro" id="IPR036383">
    <property type="entry name" value="TSP1_rpt_sf"/>
</dbReference>
<dbReference type="PANTHER" id="PTHR24020:SF84">
    <property type="entry name" value="VWFA DOMAIN-CONTAINING PROTEIN"/>
    <property type="match status" value="1"/>
</dbReference>
<dbReference type="InterPro" id="IPR036397">
    <property type="entry name" value="RNaseH_sf"/>
</dbReference>
<evidence type="ECO:0000313" key="3">
    <source>
        <dbReference type="Proteomes" id="UP001652625"/>
    </source>
</evidence>
<dbReference type="Gene3D" id="2.20.100.10">
    <property type="entry name" value="Thrombospondin type-1 (TSP1) repeat"/>
    <property type="match status" value="5"/>
</dbReference>
<reference evidence="4" key="1">
    <citation type="submission" date="2025-08" db="UniProtKB">
        <authorList>
            <consortium name="RefSeq"/>
        </authorList>
    </citation>
    <scope>IDENTIFICATION</scope>
</reference>
<keyword evidence="3" id="KW-1185">Reference proteome</keyword>
<dbReference type="Pfam" id="PF13358">
    <property type="entry name" value="DDE_3"/>
    <property type="match status" value="1"/>
</dbReference>
<feature type="domain" description="VWFA" evidence="2">
    <location>
        <begin position="1677"/>
        <end position="1853"/>
    </location>
</feature>
<sequence>MATKLLLIVFVLLVAKYVAGKAPPEKCSMAMYKKIGCFKDRIIPNRPLPLELVNHRDPMNPNWDSHILDWNEWPESLRALACACAEKAKSFGFKFFGLQFFGECWSGSALNYHRDGPSTNCIGNDFKPCNDSSPTECVGKAYTNYIYTLETVQKSPINGGWSDWSEWTECSASCNGGVRARERLCNNPAPENGGQGCKGEGEEEEVCNSEACEPVCAKQMEVAILLDASTSVTSTNWKKTVAFVQSFTKEFVMGPTGVRFAVIDFANEAQIQINILDPKYWSQEAFSRKVGSIEYSRGRTKTDLAIKLAREKIFCDKCNLRRTVPKLLIVLTDGQSTDPDLTEKEADLIKSQNKVSIITIGVGEKVDKNELTSMASNSDYVFLLNGYKYINDKINQIIKMSCKGSKFIIFIAFYEMPKGKYLTDAEKIQINLYRGSEISPALSIQEIARKRSDHVVRNYIAKGDNYGVKKATNGNKVLTNRQINRIRFEATKNKLNATQIKDKLLLPVTNKHVAHILRTTPNVKWKKPHQKPMLKKHHKIARLQFAKNRLQFAKLQSLKTICIGLMSDKTGINDPQTKRNYGGGSLMVWGGFSYSGKLTLCCGLPKMNSIKYAEMLDDVLITYMDENMDDNAIFQQDSAAIHTSRHSMKWFKDHNIPVLEWPACSPDLNPIENVWGMLSRKVYDAKAAGHQFKTVTELKCKILEAWSELDQTTLQRLVESMKGRIFELINFKKLSLDFKSYFRFAKVVLLTHNYQHKLTMKLITTTCALAFLNFFTGNLSAEKCAIEYKKIGCFKDRIVPEVPLSTELISDSEPENRIWDLNTLEWKEWSDSLEILACLCAEKAKLFGYKFFGLYFFGKCWSGSLLTRNNRGERSTNCISEDFKRCNDSSSETCVGKTNTNYIYSFVKDEKYSANGYWSEWSEWTECSATCDGGVRSRSRTCNTPKKIGAYCNGKEEENEPCNEEVCTSKCTKQIEIGILLDASTSVTLSNWKKTIDFVQDFSKQFKMGPTGVRFAVIDFSDDAILEISVSDPRFWDQETFGEKVSSIEYSQGKTRTDLALEVARKHVFCNECGLRHNTPRLLIVLTDGQSTFPKLTQFEAQLIKVENNLTIISVGVSDQVDIEELKSLATDRDHVFLLNGYSYLNDKINKLLKVSCISKQKSPINGGWGNWSEWTECSASCNGGIRIRERLCNNPLPQNGGIECIGEGEEERACNEEICEPACTSEMEIAILLDASSSVTLTNWEKTLEFVRDFSKEFKMGSTGIRFAVIDFSDASTLQVDILDPSLWSNEAFNEKISNIEYSMGKTRTDLALKLAREKVFCRECGLRVNVPKLVIVVTDGRSTFPFLTLPEARLIKNQASVICMGVGDEVDINELNTMATDKNHVFLLNGYRYINDKVNQILKMSCKRLPIVLYCPVKQSFFNLTYKVYVTCIKKKIQKVVLLTHKYQHKKTMKLITTACALAILNFITGSLSAEKNLSAEKCAIEYKKIGCFKDRIIADDSLSTELTNGSEPENRIWDLNTLEWKEWSDSLEMLACSCAEKAKLFGYKFFGLYFFGKCWSGSVLNHDNRGEHSTNCISKDFRRCNDSSSATCVGKTNTNYIYSFVKEKSFSANGFWSEWSEWTECSATCDGGVRSRSRKCNSSKSIGAYCDGNKEEVEPCNEEICAAICTKQIEIGFLLDASTSVTSANWKIIINFIQDFSKQFKMGPTGVRFAVIDFSDDAILQISVSDPRFWDHETFGEKVSSIEYSQGKTRTDLALKVARKHVFCNECSLQHNIPKLLIVLTDGQSTFPKLTQFEAHLIKVENNLTIISVGVSDQVDIEELKSLATDRNHVFLLNSYSYLNDKMNKILKVSCIDNQTTPINGGWDNWSEWTECSASCNGGIRIRERLCNNPLPQNGGIECIGEGEEERACNEEICEPVCTSELEIAILLDASSSVTLINWKKTIQFVQDFSKEFKFGPTGAHFAVIDFSDKATLRVNISDSRFWSNEAFTKKISNIKYSMGKTRTDLALRLTRRKVFCRKCGLRVNVSKLVIVVTDGRSTFPFLTLSEARLIKKQSSIICIGVGDEVDINELNTIATDENHVFLLNGYRYINDNINQILKMSCKREFPYNVIDIENKI</sequence>
<feature type="domain" description="VWFA" evidence="2">
    <location>
        <begin position="1229"/>
        <end position="1403"/>
    </location>
</feature>
<accession>A0ABM4BNK1</accession>
<protein>
    <submittedName>
        <fullName evidence="4">Uncharacterized protein LOC101238626 isoform X2</fullName>
    </submittedName>
</protein>
<dbReference type="RefSeq" id="XP_065650692.1">
    <property type="nucleotide sequence ID" value="XM_065794620.1"/>
</dbReference>
<dbReference type="Pfam" id="PF00090">
    <property type="entry name" value="TSP_1"/>
    <property type="match status" value="5"/>
</dbReference>
<dbReference type="Gene3D" id="3.30.420.10">
    <property type="entry name" value="Ribonuclease H-like superfamily/Ribonuclease H"/>
    <property type="match status" value="1"/>
</dbReference>
<dbReference type="Pfam" id="PF00092">
    <property type="entry name" value="VWA"/>
    <property type="match status" value="5"/>
</dbReference>
<dbReference type="SUPFAM" id="SSF82895">
    <property type="entry name" value="TSP-1 type 1 repeat"/>
    <property type="match status" value="5"/>
</dbReference>
<dbReference type="InterPro" id="IPR036465">
    <property type="entry name" value="vWFA_dom_sf"/>
</dbReference>
<gene>
    <name evidence="4" type="primary">LOC101238626</name>
</gene>
<dbReference type="Gene3D" id="3.40.50.410">
    <property type="entry name" value="von Willebrand factor, type A domain"/>
    <property type="match status" value="5"/>
</dbReference>
<dbReference type="SMART" id="SM00209">
    <property type="entry name" value="TSP1"/>
    <property type="match status" value="5"/>
</dbReference>
<dbReference type="InterPro" id="IPR002035">
    <property type="entry name" value="VWF_A"/>
</dbReference>
<evidence type="ECO:0000313" key="4">
    <source>
        <dbReference type="RefSeq" id="XP_065650692.1"/>
    </source>
</evidence>
<dbReference type="InterPro" id="IPR038717">
    <property type="entry name" value="Tc1-like_DDE_dom"/>
</dbReference>
<dbReference type="SUPFAM" id="SSF53300">
    <property type="entry name" value="vWA-like"/>
    <property type="match status" value="5"/>
</dbReference>
<feature type="domain" description="VWFA" evidence="2">
    <location>
        <begin position="1930"/>
        <end position="2104"/>
    </location>
</feature>
<dbReference type="PANTHER" id="PTHR24020">
    <property type="entry name" value="COLLAGEN ALPHA"/>
    <property type="match status" value="1"/>
</dbReference>
<evidence type="ECO:0000256" key="1">
    <source>
        <dbReference type="SAM" id="SignalP"/>
    </source>
</evidence>
<keyword evidence="1" id="KW-0732">Signal</keyword>
<feature type="signal peptide" evidence="1">
    <location>
        <begin position="1"/>
        <end position="20"/>
    </location>
</feature>
<name>A0ABM4BNK1_HYDVU</name>
<dbReference type="InterPro" id="IPR050525">
    <property type="entry name" value="ECM_Assembly_Org"/>
</dbReference>
<evidence type="ECO:0000259" key="2">
    <source>
        <dbReference type="PROSITE" id="PS50234"/>
    </source>
</evidence>
<dbReference type="PROSITE" id="PS50234">
    <property type="entry name" value="VWFA"/>
    <property type="match status" value="5"/>
</dbReference>
<proteinExistence type="predicted"/>
<feature type="chain" id="PRO_5045114000" evidence="1">
    <location>
        <begin position="21"/>
        <end position="2124"/>
    </location>
</feature>